<sequence>MGKVVQSPVLGIGNFIPRTTAEKDILTNYILLNQLTEPLTIDKFSYTTKRVLYRNTAILFLHGQIYS</sequence>
<proteinExistence type="predicted"/>
<evidence type="ECO:0000313" key="2">
    <source>
        <dbReference type="Proteomes" id="UP000192276"/>
    </source>
</evidence>
<reference evidence="2" key="1">
    <citation type="submission" date="2016-04" db="EMBL/GenBank/DDBJ databases">
        <authorList>
            <person name="Chen L."/>
            <person name="Zhuang W."/>
            <person name="Wang G."/>
        </authorList>
    </citation>
    <scope>NUCLEOTIDE SEQUENCE [LARGE SCALE GENOMIC DNA]</scope>
    <source>
        <strain evidence="2">208</strain>
    </source>
</reference>
<organism evidence="1 2">
    <name type="scientific">Niastella populi</name>
    <dbReference type="NCBI Taxonomy" id="550983"/>
    <lineage>
        <taxon>Bacteria</taxon>
        <taxon>Pseudomonadati</taxon>
        <taxon>Bacteroidota</taxon>
        <taxon>Chitinophagia</taxon>
        <taxon>Chitinophagales</taxon>
        <taxon>Chitinophagaceae</taxon>
        <taxon>Niastella</taxon>
    </lineage>
</organism>
<gene>
    <name evidence="1" type="ORF">A4R26_05255</name>
</gene>
<accession>A0A1V9FDX2</accession>
<dbReference type="AlphaFoldDB" id="A0A1V9FDX2"/>
<dbReference type="STRING" id="550983.A4R26_05255"/>
<comment type="caution">
    <text evidence="1">The sequence shown here is derived from an EMBL/GenBank/DDBJ whole genome shotgun (WGS) entry which is preliminary data.</text>
</comment>
<protein>
    <submittedName>
        <fullName evidence="1">Uncharacterized protein</fullName>
    </submittedName>
</protein>
<name>A0A1V9FDX2_9BACT</name>
<evidence type="ECO:0000313" key="1">
    <source>
        <dbReference type="EMBL" id="OQP56569.1"/>
    </source>
</evidence>
<dbReference type="Proteomes" id="UP000192276">
    <property type="component" value="Unassembled WGS sequence"/>
</dbReference>
<keyword evidence="2" id="KW-1185">Reference proteome</keyword>
<dbReference type="EMBL" id="LWBP01000199">
    <property type="protein sequence ID" value="OQP56569.1"/>
    <property type="molecule type" value="Genomic_DNA"/>
</dbReference>